<dbReference type="EMBL" id="CAXIXY010000007">
    <property type="protein sequence ID" value="CAL2092817.1"/>
    <property type="molecule type" value="Genomic_DNA"/>
</dbReference>
<feature type="transmembrane region" description="Helical" evidence="1">
    <location>
        <begin position="21"/>
        <end position="40"/>
    </location>
</feature>
<keyword evidence="1" id="KW-1133">Transmembrane helix</keyword>
<feature type="transmembrane region" description="Helical" evidence="1">
    <location>
        <begin position="84"/>
        <end position="103"/>
    </location>
</feature>
<evidence type="ECO:0000313" key="2">
    <source>
        <dbReference type="EMBL" id="CAL2092817.1"/>
    </source>
</evidence>
<keyword evidence="1" id="KW-0812">Transmembrane</keyword>
<feature type="transmembrane region" description="Helical" evidence="1">
    <location>
        <begin position="52"/>
        <end position="72"/>
    </location>
</feature>
<feature type="transmembrane region" description="Helical" evidence="1">
    <location>
        <begin position="170"/>
        <end position="188"/>
    </location>
</feature>
<proteinExistence type="predicted"/>
<protein>
    <recommendedName>
        <fullName evidence="4">Prenyltransferase</fullName>
    </recommendedName>
</protein>
<organism evidence="2 3">
    <name type="scientific">Tenacibaculum platacis</name>
    <dbReference type="NCBI Taxonomy" id="3137852"/>
    <lineage>
        <taxon>Bacteria</taxon>
        <taxon>Pseudomonadati</taxon>
        <taxon>Bacteroidota</taxon>
        <taxon>Flavobacteriia</taxon>
        <taxon>Flavobacteriales</taxon>
        <taxon>Flavobacteriaceae</taxon>
        <taxon>Tenacibaculum</taxon>
    </lineage>
</organism>
<evidence type="ECO:0000256" key="1">
    <source>
        <dbReference type="SAM" id="Phobius"/>
    </source>
</evidence>
<reference evidence="2 3" key="1">
    <citation type="submission" date="2024-05" db="EMBL/GenBank/DDBJ databases">
        <authorList>
            <person name="Duchaud E."/>
        </authorList>
    </citation>
    <scope>NUCLEOTIDE SEQUENCE [LARGE SCALE GENOMIC DNA]</scope>
    <source>
        <strain evidence="2">Ena-SAMPLE-TAB-13-05-2024-13:56:06:370-140302</strain>
    </source>
</reference>
<keyword evidence="3" id="KW-1185">Reference proteome</keyword>
<feature type="transmembrane region" description="Helical" evidence="1">
    <location>
        <begin position="238"/>
        <end position="254"/>
    </location>
</feature>
<dbReference type="Proteomes" id="UP001497416">
    <property type="component" value="Unassembled WGS sequence"/>
</dbReference>
<sequence>MGYKQFNYLCNVKVLKVIFDFYINSSLHVALAVYALVRITEFYFGLSYNEPLCYFIFYGTITGYNFVKYAGIAGLHHLSLTKNLRLIQVFSFVAFLLMIFYGYQLHLRTFTYFIPFAILTFFYAVPVFKKFSLNLRSIGSLKIVVISLVWGGVTFFVPLMESKSEVNSEFVLGFIQRFLFIIVLTLPFDIRDLRFDKKQLNTIPQLIGIERTKKLGFVLLSLTMVIEFLITPNSRFKFVYLLVFIMLLLLLQRAKGKQPKYYASFWVEAIPIFWWVGLEMIQ</sequence>
<name>A0ABP1EQW6_9FLAO</name>
<keyword evidence="1" id="KW-0472">Membrane</keyword>
<feature type="transmembrane region" description="Helical" evidence="1">
    <location>
        <begin position="109"/>
        <end position="128"/>
    </location>
</feature>
<evidence type="ECO:0008006" key="4">
    <source>
        <dbReference type="Google" id="ProtNLM"/>
    </source>
</evidence>
<feature type="transmembrane region" description="Helical" evidence="1">
    <location>
        <begin position="261"/>
        <end position="278"/>
    </location>
</feature>
<comment type="caution">
    <text evidence="2">The sequence shown here is derived from an EMBL/GenBank/DDBJ whole genome shotgun (WGS) entry which is preliminary data.</text>
</comment>
<feature type="transmembrane region" description="Helical" evidence="1">
    <location>
        <begin position="215"/>
        <end position="232"/>
    </location>
</feature>
<gene>
    <name evidence="2" type="ORF">T190607A01A_50077</name>
</gene>
<evidence type="ECO:0000313" key="3">
    <source>
        <dbReference type="Proteomes" id="UP001497416"/>
    </source>
</evidence>
<accession>A0ABP1EQW6</accession>
<feature type="transmembrane region" description="Helical" evidence="1">
    <location>
        <begin position="140"/>
        <end position="158"/>
    </location>
</feature>
<dbReference type="RefSeq" id="WP_348713446.1">
    <property type="nucleotide sequence ID" value="NZ_CAXIXY010000007.1"/>
</dbReference>